<dbReference type="Proteomes" id="UP001634393">
    <property type="component" value="Unassembled WGS sequence"/>
</dbReference>
<comment type="caution">
    <text evidence="1">The sequence shown here is derived from an EMBL/GenBank/DDBJ whole genome shotgun (WGS) entry which is preliminary data.</text>
</comment>
<reference evidence="1 2" key="1">
    <citation type="submission" date="2024-12" db="EMBL/GenBank/DDBJ databases">
        <title>The unique morphological basis and parallel evolutionary history of personate flowers in Penstemon.</title>
        <authorList>
            <person name="Depatie T.H."/>
            <person name="Wessinger C.A."/>
        </authorList>
    </citation>
    <scope>NUCLEOTIDE SEQUENCE [LARGE SCALE GENOMIC DNA]</scope>
    <source>
        <strain evidence="1">WTNN_2</strain>
        <tissue evidence="1">Leaf</tissue>
    </source>
</reference>
<name>A0ABD3ULI3_9LAMI</name>
<accession>A0ABD3ULI3</accession>
<proteinExistence type="predicted"/>
<organism evidence="1 2">
    <name type="scientific">Penstemon smallii</name>
    <dbReference type="NCBI Taxonomy" id="265156"/>
    <lineage>
        <taxon>Eukaryota</taxon>
        <taxon>Viridiplantae</taxon>
        <taxon>Streptophyta</taxon>
        <taxon>Embryophyta</taxon>
        <taxon>Tracheophyta</taxon>
        <taxon>Spermatophyta</taxon>
        <taxon>Magnoliopsida</taxon>
        <taxon>eudicotyledons</taxon>
        <taxon>Gunneridae</taxon>
        <taxon>Pentapetalae</taxon>
        <taxon>asterids</taxon>
        <taxon>lamiids</taxon>
        <taxon>Lamiales</taxon>
        <taxon>Plantaginaceae</taxon>
        <taxon>Cheloneae</taxon>
        <taxon>Penstemon</taxon>
    </lineage>
</organism>
<dbReference type="EMBL" id="JBJXBP010000001">
    <property type="protein sequence ID" value="KAL3849112.1"/>
    <property type="molecule type" value="Genomic_DNA"/>
</dbReference>
<evidence type="ECO:0000313" key="2">
    <source>
        <dbReference type="Proteomes" id="UP001634393"/>
    </source>
</evidence>
<dbReference type="AlphaFoldDB" id="A0ABD3ULI3"/>
<keyword evidence="2" id="KW-1185">Reference proteome</keyword>
<gene>
    <name evidence="1" type="ORF">ACJIZ3_010994</name>
</gene>
<sequence>MGCEIIIFRGLYDGYVFSCKKYPKFKEKIEKTSELAGNKKGLMKQIENVRLHATPKEIERLNFIYP</sequence>
<protein>
    <submittedName>
        <fullName evidence="1">Uncharacterized protein</fullName>
    </submittedName>
</protein>
<evidence type="ECO:0000313" key="1">
    <source>
        <dbReference type="EMBL" id="KAL3849112.1"/>
    </source>
</evidence>